<organism evidence="1 2">
    <name type="scientific">Ruminococcus flavefaciens</name>
    <dbReference type="NCBI Taxonomy" id="1265"/>
    <lineage>
        <taxon>Bacteria</taxon>
        <taxon>Bacillati</taxon>
        <taxon>Bacillota</taxon>
        <taxon>Clostridia</taxon>
        <taxon>Eubacteriales</taxon>
        <taxon>Oscillospiraceae</taxon>
        <taxon>Ruminococcus</taxon>
    </lineage>
</organism>
<dbReference type="RefSeq" id="WP_072299534.1">
    <property type="nucleotide sequence ID" value="NZ_FPIP01000002.1"/>
</dbReference>
<name>A0A1K1MG37_RUMFL</name>
<evidence type="ECO:0000313" key="1">
    <source>
        <dbReference type="EMBL" id="SFW22059.1"/>
    </source>
</evidence>
<evidence type="ECO:0000313" key="2">
    <source>
        <dbReference type="Proteomes" id="UP000183461"/>
    </source>
</evidence>
<reference evidence="1 2" key="1">
    <citation type="submission" date="2016-11" db="EMBL/GenBank/DDBJ databases">
        <authorList>
            <person name="Jaros S."/>
            <person name="Januszkiewicz K."/>
            <person name="Wedrychowicz H."/>
        </authorList>
    </citation>
    <scope>NUCLEOTIDE SEQUENCE [LARGE SCALE GENOMIC DNA]</scope>
    <source>
        <strain evidence="1 2">YL228</strain>
    </source>
</reference>
<dbReference type="EMBL" id="FPIP01000002">
    <property type="protein sequence ID" value="SFW22059.1"/>
    <property type="molecule type" value="Genomic_DNA"/>
</dbReference>
<dbReference type="AlphaFoldDB" id="A0A1K1MG37"/>
<sequence>MSTKQTDIRHDYLYGIVNAVFDIKVNSTRRIDDKKVIVIRGRGKEIGKCTFTELYQKYFNDLFEYTFTYDQCEFEYHGIQKANQKFDRRIAINNAIEYFRKKSIMLNYVFHSSAEQKLFSKLIYRYLKQLLDVLFDEYDMKKKEFEKTINQNFKDALNKIRDEVDTKDIYELIYRDAKLSDAELLSYDGADSVMLIDNGYEYILYYSSESIATSLKLRPVDKEFVYSRSDISYNVYSIDSKNSKPIIYTPNIEYYPINILDFQRKEMFVPRFCCVEFKYNETIDPLEDDEKKYEKEYIYYKLSMQVSEYVKKEYIRTEKQETNRLKHIEEILGRLLQINYRKLFNDDRYLKSYFKLGLKRFRKFLDISNLGKDNELILFRYLVSLWVDEFSHVLYCASSNQEYKNSIDEKTFSKHLNMLSDYVENKNLDEANKHFLEFYKCNKMTIDSFKKKVEILNVNYFNSSIEENIGKGLSPYSHLKEAISEYNGFLSSKEDD</sequence>
<gene>
    <name evidence="1" type="ORF">SAMN02910280_1168</name>
</gene>
<dbReference type="Proteomes" id="UP000183461">
    <property type="component" value="Unassembled WGS sequence"/>
</dbReference>
<protein>
    <submittedName>
        <fullName evidence="1">Uncharacterized protein</fullName>
    </submittedName>
</protein>
<proteinExistence type="predicted"/>
<accession>A0A1K1MG37</accession>